<evidence type="ECO:0000256" key="2">
    <source>
        <dbReference type="ARBA" id="ARBA00022679"/>
    </source>
</evidence>
<dbReference type="Pfam" id="PF00891">
    <property type="entry name" value="Methyltransf_2"/>
    <property type="match status" value="1"/>
</dbReference>
<dbReference type="PIRSF" id="PIRSF005739">
    <property type="entry name" value="O-mtase"/>
    <property type="match status" value="1"/>
</dbReference>
<dbReference type="Gene3D" id="1.10.10.10">
    <property type="entry name" value="Winged helix-like DNA-binding domain superfamily/Winged helix DNA-binding domain"/>
    <property type="match status" value="1"/>
</dbReference>
<feature type="domain" description="O-methyltransferase dimerisation" evidence="6">
    <location>
        <begin position="47"/>
        <end position="132"/>
    </location>
</feature>
<dbReference type="GO" id="GO:0032259">
    <property type="term" value="P:methylation"/>
    <property type="evidence" value="ECO:0007669"/>
    <property type="project" value="UniProtKB-KW"/>
</dbReference>
<dbReference type="PROSITE" id="PS51683">
    <property type="entry name" value="SAM_OMT_II"/>
    <property type="match status" value="1"/>
</dbReference>
<dbReference type="PANTHER" id="PTHR11746">
    <property type="entry name" value="O-METHYLTRANSFERASE"/>
    <property type="match status" value="1"/>
</dbReference>
<feature type="active site" description="Proton acceptor" evidence="4">
    <location>
        <position position="284"/>
    </location>
</feature>
<reference evidence="7 8" key="1">
    <citation type="journal article" date="2023" name="Life. Sci Alliance">
        <title>Evolutionary insights into 3D genome organization and epigenetic landscape of Vigna mungo.</title>
        <authorList>
            <person name="Junaid A."/>
            <person name="Singh B."/>
            <person name="Bhatia S."/>
        </authorList>
    </citation>
    <scope>NUCLEOTIDE SEQUENCE [LARGE SCALE GENOMIC DNA]</scope>
    <source>
        <strain evidence="7">Urdbean</strain>
    </source>
</reference>
<evidence type="ECO:0000259" key="6">
    <source>
        <dbReference type="Pfam" id="PF08100"/>
    </source>
</evidence>
<evidence type="ECO:0000256" key="1">
    <source>
        <dbReference type="ARBA" id="ARBA00022603"/>
    </source>
</evidence>
<gene>
    <name evidence="7" type="ORF">V8G54_018141</name>
</gene>
<dbReference type="AlphaFoldDB" id="A0AAQ3N9F2"/>
<dbReference type="InterPro" id="IPR029063">
    <property type="entry name" value="SAM-dependent_MTases_sf"/>
</dbReference>
<sequence>MNLYIKGEKVRNTTQNTDLHQIMASNNVLKASEIFEGQVHLYKHLYAHAVDCMSIKWMIELGIPDIIHNHCQPISLPKLVSILQIPPSKVRGVKSLLRYLAHNGFLQIVRVHHSTEENEAFSLTPASHLLVKGTDLCLAPMVEAFINPSMAHTWSHLKKWTYEDDLTLYDVSLGSNFWDFLSKNPAMNESFNEAMASDSQMINLALRGCKWVFEGVETIVDVGGGTGTTAKAICDAFPNVKCTVFDRPQVVEKLSGTKNLTYVGGDMFESIPKADAVLLKWILHDWNDEDCKKILENCKEAISGKGERGKVIVIEAVINEGQDEQGLTGVKLLMDVQMTCLNNGKERTEEEWKKLVVEAGFQSYKISSFTRCLSLIQIYP</sequence>
<name>A0AAQ3N9F2_VIGMU</name>
<dbReference type="InterPro" id="IPR036390">
    <property type="entry name" value="WH_DNA-bd_sf"/>
</dbReference>
<dbReference type="InterPro" id="IPR016461">
    <property type="entry name" value="COMT-like"/>
</dbReference>
<dbReference type="GO" id="GO:0008757">
    <property type="term" value="F:S-adenosylmethionine-dependent methyltransferase activity"/>
    <property type="evidence" value="ECO:0007669"/>
    <property type="project" value="UniProtKB-ARBA"/>
</dbReference>
<feature type="domain" description="O-methyltransferase C-terminal" evidence="5">
    <location>
        <begin position="154"/>
        <end position="362"/>
    </location>
</feature>
<dbReference type="EMBL" id="CP144695">
    <property type="protein sequence ID" value="WVZ04795.1"/>
    <property type="molecule type" value="Genomic_DNA"/>
</dbReference>
<dbReference type="GO" id="GO:0046983">
    <property type="term" value="F:protein dimerization activity"/>
    <property type="evidence" value="ECO:0007669"/>
    <property type="project" value="InterPro"/>
</dbReference>
<dbReference type="FunFam" id="3.40.50.150:FF:000057">
    <property type="entry name" value="O-methyltransferase ZRP4"/>
    <property type="match status" value="1"/>
</dbReference>
<keyword evidence="1" id="KW-0489">Methyltransferase</keyword>
<keyword evidence="3" id="KW-0949">S-adenosyl-L-methionine</keyword>
<dbReference type="Gene3D" id="3.40.50.150">
    <property type="entry name" value="Vaccinia Virus protein VP39"/>
    <property type="match status" value="1"/>
</dbReference>
<proteinExistence type="predicted"/>
<dbReference type="InterPro" id="IPR012967">
    <property type="entry name" value="COMT_dimerisation"/>
</dbReference>
<keyword evidence="8" id="KW-1185">Reference proteome</keyword>
<evidence type="ECO:0000313" key="7">
    <source>
        <dbReference type="EMBL" id="WVZ04795.1"/>
    </source>
</evidence>
<keyword evidence="2" id="KW-0808">Transferase</keyword>
<evidence type="ECO:0000256" key="3">
    <source>
        <dbReference type="ARBA" id="ARBA00022691"/>
    </source>
</evidence>
<dbReference type="GO" id="GO:0008171">
    <property type="term" value="F:O-methyltransferase activity"/>
    <property type="evidence" value="ECO:0007669"/>
    <property type="project" value="InterPro"/>
</dbReference>
<dbReference type="CDD" id="cd02440">
    <property type="entry name" value="AdoMet_MTases"/>
    <property type="match status" value="1"/>
</dbReference>
<organism evidence="7 8">
    <name type="scientific">Vigna mungo</name>
    <name type="common">Black gram</name>
    <name type="synonym">Phaseolus mungo</name>
    <dbReference type="NCBI Taxonomy" id="3915"/>
    <lineage>
        <taxon>Eukaryota</taxon>
        <taxon>Viridiplantae</taxon>
        <taxon>Streptophyta</taxon>
        <taxon>Embryophyta</taxon>
        <taxon>Tracheophyta</taxon>
        <taxon>Spermatophyta</taxon>
        <taxon>Magnoliopsida</taxon>
        <taxon>eudicotyledons</taxon>
        <taxon>Gunneridae</taxon>
        <taxon>Pentapetalae</taxon>
        <taxon>rosids</taxon>
        <taxon>fabids</taxon>
        <taxon>Fabales</taxon>
        <taxon>Fabaceae</taxon>
        <taxon>Papilionoideae</taxon>
        <taxon>50 kb inversion clade</taxon>
        <taxon>NPAAA clade</taxon>
        <taxon>indigoferoid/millettioid clade</taxon>
        <taxon>Phaseoleae</taxon>
        <taxon>Vigna</taxon>
    </lineage>
</organism>
<dbReference type="InterPro" id="IPR036388">
    <property type="entry name" value="WH-like_DNA-bd_sf"/>
</dbReference>
<dbReference type="SUPFAM" id="SSF53335">
    <property type="entry name" value="S-adenosyl-L-methionine-dependent methyltransferases"/>
    <property type="match status" value="1"/>
</dbReference>
<evidence type="ECO:0000313" key="8">
    <source>
        <dbReference type="Proteomes" id="UP001374535"/>
    </source>
</evidence>
<dbReference type="InterPro" id="IPR001077">
    <property type="entry name" value="COMT_C"/>
</dbReference>
<protein>
    <submittedName>
        <fullName evidence="7">Uncharacterized protein</fullName>
    </submittedName>
</protein>
<dbReference type="SUPFAM" id="SSF46785">
    <property type="entry name" value="Winged helix' DNA-binding domain"/>
    <property type="match status" value="1"/>
</dbReference>
<dbReference type="Pfam" id="PF08100">
    <property type="entry name" value="Dimerisation"/>
    <property type="match status" value="1"/>
</dbReference>
<accession>A0AAQ3N9F2</accession>
<evidence type="ECO:0000259" key="5">
    <source>
        <dbReference type="Pfam" id="PF00891"/>
    </source>
</evidence>
<evidence type="ECO:0000256" key="4">
    <source>
        <dbReference type="PIRSR" id="PIRSR005739-1"/>
    </source>
</evidence>
<dbReference type="Proteomes" id="UP001374535">
    <property type="component" value="Chromosome 6"/>
</dbReference>